<evidence type="ECO:0000313" key="3">
    <source>
        <dbReference type="Proteomes" id="UP000754495"/>
    </source>
</evidence>
<dbReference type="InterPro" id="IPR002509">
    <property type="entry name" value="NODB_dom"/>
</dbReference>
<organism evidence="2 3">
    <name type="scientific">Amycolatopsis viridis</name>
    <dbReference type="NCBI Taxonomy" id="185678"/>
    <lineage>
        <taxon>Bacteria</taxon>
        <taxon>Bacillati</taxon>
        <taxon>Actinomycetota</taxon>
        <taxon>Actinomycetes</taxon>
        <taxon>Pseudonocardiales</taxon>
        <taxon>Pseudonocardiaceae</taxon>
        <taxon>Amycolatopsis</taxon>
    </lineage>
</organism>
<evidence type="ECO:0000259" key="1">
    <source>
        <dbReference type="PROSITE" id="PS51677"/>
    </source>
</evidence>
<dbReference type="RefSeq" id="WP_167111054.1">
    <property type="nucleotide sequence ID" value="NZ_JAANOU010000001.1"/>
</dbReference>
<comment type="caution">
    <text evidence="2">The sequence shown here is derived from an EMBL/GenBank/DDBJ whole genome shotgun (WGS) entry which is preliminary data.</text>
</comment>
<feature type="domain" description="NodB homology" evidence="1">
    <location>
        <begin position="67"/>
        <end position="283"/>
    </location>
</feature>
<dbReference type="PROSITE" id="PS51677">
    <property type="entry name" value="NODB"/>
    <property type="match status" value="1"/>
</dbReference>
<dbReference type="SUPFAM" id="SSF88713">
    <property type="entry name" value="Glycoside hydrolase/deacetylase"/>
    <property type="match status" value="1"/>
</dbReference>
<proteinExistence type="predicted"/>
<evidence type="ECO:0000313" key="2">
    <source>
        <dbReference type="EMBL" id="NIH78458.1"/>
    </source>
</evidence>
<dbReference type="InterPro" id="IPR011330">
    <property type="entry name" value="Glyco_hydro/deAcase_b/a-brl"/>
</dbReference>
<keyword evidence="3" id="KW-1185">Reference proteome</keyword>
<name>A0ABX0SNH3_9PSEU</name>
<accession>A0ABX0SNH3</accession>
<dbReference type="PANTHER" id="PTHR43123:SF4">
    <property type="entry name" value="POLYSACCHARIDE DEACETYLASE"/>
    <property type="match status" value="1"/>
</dbReference>
<gene>
    <name evidence="2" type="ORF">FHX46_000988</name>
</gene>
<dbReference type="Pfam" id="PF01522">
    <property type="entry name" value="Polysacc_deac_1"/>
    <property type="match status" value="1"/>
</dbReference>
<protein>
    <submittedName>
        <fullName evidence="2">Peptidoglycan/xylan/chitin deacetylase (PgdA/CDA1 family)</fullName>
    </submittedName>
</protein>
<reference evidence="2 3" key="1">
    <citation type="submission" date="2020-03" db="EMBL/GenBank/DDBJ databases">
        <title>Sequencing the genomes of 1000 actinobacteria strains.</title>
        <authorList>
            <person name="Klenk H.-P."/>
        </authorList>
    </citation>
    <scope>NUCLEOTIDE SEQUENCE [LARGE SCALE GENOMIC DNA]</scope>
    <source>
        <strain evidence="2 3">DSM 45668</strain>
    </source>
</reference>
<dbReference type="PANTHER" id="PTHR43123">
    <property type="entry name" value="POLYSACCHARIDE DEACETYLASE-RELATED"/>
    <property type="match status" value="1"/>
</dbReference>
<dbReference type="Proteomes" id="UP000754495">
    <property type="component" value="Unassembled WGS sequence"/>
</dbReference>
<dbReference type="Gene3D" id="3.20.20.370">
    <property type="entry name" value="Glycoside hydrolase/deacetylase"/>
    <property type="match status" value="1"/>
</dbReference>
<sequence length="301" mass="34390">MSTAISRDFVGYGEFPPDFEWPGGARLAVDVVINYEEGAERNGLDGDTTREHLVEARYDVPDGERELFTESTFEYGSRVGIWRLLRVLDAHGVVPTVFASALALERNPAVTAALLERDCDFVGHGYRWIPHTGMTREQERDNIQACVRSLEKLTGRRVQGWFTRPPNTVHTRSLLKECGLVYDSGAVNDDLPYYEDVDGEPFLVIPYSLDVNDTKFYKQQFFTGEDFARYTLDCFSFLLTESRWRPRMMSIGLHPRIIGRPARMAGLQRVLDQIAHRSDVWLAGRDRIADYWRAHHPPTSG</sequence>
<dbReference type="EMBL" id="JAANOU010000001">
    <property type="protein sequence ID" value="NIH78458.1"/>
    <property type="molecule type" value="Genomic_DNA"/>
</dbReference>